<dbReference type="InterPro" id="IPR046708">
    <property type="entry name" value="DUF6781"/>
</dbReference>
<dbReference type="EMBL" id="CP022187">
    <property type="protein sequence ID" value="AWI76972.1"/>
    <property type="molecule type" value="Genomic_DNA"/>
</dbReference>
<protein>
    <submittedName>
        <fullName evidence="2">Uncharacterized protein</fullName>
    </submittedName>
</protein>
<feature type="compositionally biased region" description="Low complexity" evidence="1">
    <location>
        <begin position="1"/>
        <end position="18"/>
    </location>
</feature>
<evidence type="ECO:0000256" key="1">
    <source>
        <dbReference type="SAM" id="MobiDB-lite"/>
    </source>
</evidence>
<proteinExistence type="predicted"/>
<keyword evidence="3" id="KW-1185">Reference proteome</keyword>
<organism evidence="2 3">
    <name type="scientific">Parazoarcus communis</name>
    <dbReference type="NCBI Taxonomy" id="41977"/>
    <lineage>
        <taxon>Bacteria</taxon>
        <taxon>Pseudomonadati</taxon>
        <taxon>Pseudomonadota</taxon>
        <taxon>Betaproteobacteria</taxon>
        <taxon>Rhodocyclales</taxon>
        <taxon>Zoogloeaceae</taxon>
        <taxon>Parazoarcus</taxon>
    </lineage>
</organism>
<dbReference type="Pfam" id="PF20572">
    <property type="entry name" value="DUF6781"/>
    <property type="match status" value="1"/>
</dbReference>
<sequence length="238" mass="24515">MTGSASHASGGAPAAGPAVDEIERETRNATGGTPEEISERVRAITLRALADGHLNGDEIRGVLDAVVKGAQQGAANRGGDEAQALRQAMTGLDEALASAAEATQLALQEAGKRGEAFSHQVLKQTRDELSALETLFIETLGNAAHNASGIARATLQDLNDHARSSGTAVGGRIRSALSELTQSLADTARGQVEDGARIVRNEAAVLAGLAAGLLRGIADRLHPQTDDSSKPTPPDQPR</sequence>
<evidence type="ECO:0000313" key="2">
    <source>
        <dbReference type="EMBL" id="AWI76972.1"/>
    </source>
</evidence>
<gene>
    <name evidence="2" type="ORF">CEW83_18485</name>
</gene>
<accession>A0A2U8GTH3</accession>
<dbReference type="Proteomes" id="UP000244930">
    <property type="component" value="Chromosome"/>
</dbReference>
<evidence type="ECO:0000313" key="3">
    <source>
        <dbReference type="Proteomes" id="UP000244930"/>
    </source>
</evidence>
<feature type="region of interest" description="Disordered" evidence="1">
    <location>
        <begin position="1"/>
        <end position="36"/>
    </location>
</feature>
<dbReference type="AlphaFoldDB" id="A0A2U8GTH3"/>
<name>A0A2U8GTH3_9RHOO</name>
<reference evidence="2 3" key="1">
    <citation type="submission" date="2017-06" db="EMBL/GenBank/DDBJ databases">
        <title>Azoarcus.</title>
        <authorList>
            <person name="Woo J.-H."/>
            <person name="Kim H.-S."/>
        </authorList>
    </citation>
    <scope>NUCLEOTIDE SEQUENCE [LARGE SCALE GENOMIC DNA]</scope>
    <source>
        <strain evidence="2 3">TSPY31</strain>
    </source>
</reference>
<dbReference type="KEGG" id="acom:CEW83_18485"/>